<evidence type="ECO:0000313" key="6">
    <source>
        <dbReference type="Proteomes" id="UP001177023"/>
    </source>
</evidence>
<dbReference type="SUPFAM" id="SSF75553">
    <property type="entry name" value="Smc hinge domain"/>
    <property type="match status" value="1"/>
</dbReference>
<dbReference type="InterPro" id="IPR010935">
    <property type="entry name" value="SMC_hinge"/>
</dbReference>
<evidence type="ECO:0000259" key="4">
    <source>
        <dbReference type="SMART" id="SM00968"/>
    </source>
</evidence>
<keyword evidence="6" id="KW-1185">Reference proteome</keyword>
<name>A0AA36C658_9BILA</name>
<feature type="domain" description="SMC hinge" evidence="4">
    <location>
        <begin position="112"/>
        <end position="228"/>
    </location>
</feature>
<dbReference type="InterPro" id="IPR036277">
    <property type="entry name" value="SMC_hinge_sf"/>
</dbReference>
<protein>
    <recommendedName>
        <fullName evidence="4">SMC hinge domain-containing protein</fullName>
    </recommendedName>
</protein>
<dbReference type="Pfam" id="PF06470">
    <property type="entry name" value="SMC_hinge"/>
    <property type="match status" value="1"/>
</dbReference>
<dbReference type="GO" id="GO:0005694">
    <property type="term" value="C:chromosome"/>
    <property type="evidence" value="ECO:0007669"/>
    <property type="project" value="InterPro"/>
</dbReference>
<feature type="region of interest" description="Disordered" evidence="3">
    <location>
        <begin position="1"/>
        <end position="49"/>
    </location>
</feature>
<dbReference type="SMART" id="SM00968">
    <property type="entry name" value="SMC_hinge"/>
    <property type="match status" value="1"/>
</dbReference>
<accession>A0AA36C658</accession>
<dbReference type="GO" id="GO:0051276">
    <property type="term" value="P:chromosome organization"/>
    <property type="evidence" value="ECO:0007669"/>
    <property type="project" value="InterPro"/>
</dbReference>
<proteinExistence type="predicted"/>
<dbReference type="InterPro" id="IPR027417">
    <property type="entry name" value="P-loop_NTPase"/>
</dbReference>
<sequence length="869" mass="99506">MPPKRRGFVDSDDEDEPQPSKRANRTTPIKAAQKRPDTATPRKKKSEDIAKEELKALNELMQEKNSKTAQLTKENKKLQTKCDRVTDELQQQRHVPASVSSLMALKANGTLPGVIARLGDLGGIDQEYDIAVSTASGAWDNVVVEDVPTSTTVFQICREEKLGVVHCICLDKIQHLTQRMEQQRQYPENMPRLFDLIKINDQRMRVAFYHAVQETLVATDSNQAARTSRFNGQRYRVVTKDGALFETSGVLSGGGKPKQGALGKDAKKNLDDKQKQLDELRGELQELDTDIPGLSARYKDLKSKASTLEIDISNAEPLLNNYTKSLKDAEARMKQIENDVDATKVEELERKMAKAKKEHADAVEIADKCRAKVKAVDARINAVRADLLTRWEDDRNEAQKKRTDAEGRTIARRTPLSTNLTRQKETEADIAQREGEIEVLEKEKDQGGDDEEELNQQKKEFEDRMKEIAEELKELNAKNDEQNRREVELGTRIKDLSGEVQVIKAEIAQAQKQIKQTEENRAKLPTHDITGLGIDQSKMDIDGDDLVKKRKFLIDIDDDDRALRQNLDLDIPMEEGEDEAAYRQRCADIERQVDDRQLRLQNECEDKRRRLEEEISADEKARRAQREQECQHPLMTGHMPEYSDEEVAAFKEADIDFKIKAYEQQNMQGKVQLNLGIVEDYKRKLQRYTAEVHKVEQIRSVVVKFKSKYQELNTCRLTEFTRSFQRIKEYVEQMYQMLTIGGNAQLQIKDTIRPFEHGIQYLVRPPKRRGRRSRTCRVARKRSHRSPSFLLSTNSGLPPSTSWTRLTLRSISATSPSLGTMSSDRLVGIYKVDDKTRHIVVEPSGVYEKASIKQKVVQRVAGKDGYWYL</sequence>
<dbReference type="AlphaFoldDB" id="A0AA36C658"/>
<dbReference type="Gene3D" id="1.10.287.1490">
    <property type="match status" value="1"/>
</dbReference>
<evidence type="ECO:0000256" key="1">
    <source>
        <dbReference type="ARBA" id="ARBA00023054"/>
    </source>
</evidence>
<dbReference type="EMBL" id="CATQJA010000548">
    <property type="protein sequence ID" value="CAJ0561316.1"/>
    <property type="molecule type" value="Genomic_DNA"/>
</dbReference>
<dbReference type="SUPFAM" id="SSF57997">
    <property type="entry name" value="Tropomyosin"/>
    <property type="match status" value="1"/>
</dbReference>
<dbReference type="Gene3D" id="3.30.70.1620">
    <property type="match status" value="1"/>
</dbReference>
<dbReference type="PANTHER" id="PTHR18937">
    <property type="entry name" value="STRUCTURAL MAINTENANCE OF CHROMOSOMES SMC FAMILY MEMBER"/>
    <property type="match status" value="1"/>
</dbReference>
<keyword evidence="1 2" id="KW-0175">Coiled coil</keyword>
<gene>
    <name evidence="5" type="ORF">MSPICULIGERA_LOCUS1794</name>
</gene>
<feature type="coiled-coil region" evidence="2">
    <location>
        <begin position="601"/>
        <end position="628"/>
    </location>
</feature>
<dbReference type="GO" id="GO:0005524">
    <property type="term" value="F:ATP binding"/>
    <property type="evidence" value="ECO:0007669"/>
    <property type="project" value="InterPro"/>
</dbReference>
<comment type="caution">
    <text evidence="5">The sequence shown here is derived from an EMBL/GenBank/DDBJ whole genome shotgun (WGS) entry which is preliminary data.</text>
</comment>
<feature type="coiled-coil region" evidence="2">
    <location>
        <begin position="263"/>
        <end position="520"/>
    </location>
</feature>
<dbReference type="Gene3D" id="3.40.50.300">
    <property type="entry name" value="P-loop containing nucleotide triphosphate hydrolases"/>
    <property type="match status" value="1"/>
</dbReference>
<evidence type="ECO:0000256" key="3">
    <source>
        <dbReference type="SAM" id="MobiDB-lite"/>
    </source>
</evidence>
<organism evidence="5 6">
    <name type="scientific">Mesorhabditis spiculigera</name>
    <dbReference type="NCBI Taxonomy" id="96644"/>
    <lineage>
        <taxon>Eukaryota</taxon>
        <taxon>Metazoa</taxon>
        <taxon>Ecdysozoa</taxon>
        <taxon>Nematoda</taxon>
        <taxon>Chromadorea</taxon>
        <taxon>Rhabditida</taxon>
        <taxon>Rhabditina</taxon>
        <taxon>Rhabditomorpha</taxon>
        <taxon>Rhabditoidea</taxon>
        <taxon>Rhabditidae</taxon>
        <taxon>Mesorhabditinae</taxon>
        <taxon>Mesorhabditis</taxon>
    </lineage>
</organism>
<feature type="non-terminal residue" evidence="5">
    <location>
        <position position="869"/>
    </location>
</feature>
<reference evidence="5" key="1">
    <citation type="submission" date="2023-06" db="EMBL/GenBank/DDBJ databases">
        <authorList>
            <person name="Delattre M."/>
        </authorList>
    </citation>
    <scope>NUCLEOTIDE SEQUENCE</scope>
    <source>
        <strain evidence="5">AF72</strain>
    </source>
</reference>
<evidence type="ECO:0000256" key="2">
    <source>
        <dbReference type="SAM" id="Coils"/>
    </source>
</evidence>
<dbReference type="Proteomes" id="UP001177023">
    <property type="component" value="Unassembled WGS sequence"/>
</dbReference>
<evidence type="ECO:0000313" key="5">
    <source>
        <dbReference type="EMBL" id="CAJ0561316.1"/>
    </source>
</evidence>
<dbReference type="Gene3D" id="1.20.1060.20">
    <property type="match status" value="1"/>
</dbReference>